<dbReference type="SUPFAM" id="SSF52402">
    <property type="entry name" value="Adenine nucleotide alpha hydrolases-like"/>
    <property type="match status" value="1"/>
</dbReference>
<dbReference type="PANTHER" id="PTHR46268">
    <property type="entry name" value="STRESS RESPONSE PROTEIN NHAX"/>
    <property type="match status" value="1"/>
</dbReference>
<dbReference type="Gene3D" id="3.40.50.620">
    <property type="entry name" value="HUPs"/>
    <property type="match status" value="1"/>
</dbReference>
<gene>
    <name evidence="3" type="ORF">ACFPBZ_20150</name>
</gene>
<dbReference type="InterPro" id="IPR006015">
    <property type="entry name" value="Universal_stress_UspA"/>
</dbReference>
<organism evidence="3 4">
    <name type="scientific">Actinomycetospora atypica</name>
    <dbReference type="NCBI Taxonomy" id="1290095"/>
    <lineage>
        <taxon>Bacteria</taxon>
        <taxon>Bacillati</taxon>
        <taxon>Actinomycetota</taxon>
        <taxon>Actinomycetes</taxon>
        <taxon>Pseudonocardiales</taxon>
        <taxon>Pseudonocardiaceae</taxon>
        <taxon>Actinomycetospora</taxon>
    </lineage>
</organism>
<dbReference type="EMBL" id="JBHSIV010000024">
    <property type="protein sequence ID" value="MFC5064545.1"/>
    <property type="molecule type" value="Genomic_DNA"/>
</dbReference>
<dbReference type="InterPro" id="IPR006016">
    <property type="entry name" value="UspA"/>
</dbReference>
<comment type="similarity">
    <text evidence="1">Belongs to the universal stress protein A family.</text>
</comment>
<accession>A0ABV9YNP4</accession>
<dbReference type="Pfam" id="PF00582">
    <property type="entry name" value="Usp"/>
    <property type="match status" value="1"/>
</dbReference>
<dbReference type="RefSeq" id="WP_378037889.1">
    <property type="nucleotide sequence ID" value="NZ_JBHSIV010000024.1"/>
</dbReference>
<proteinExistence type="inferred from homology"/>
<reference evidence="4" key="1">
    <citation type="journal article" date="2019" name="Int. J. Syst. Evol. Microbiol.">
        <title>The Global Catalogue of Microorganisms (GCM) 10K type strain sequencing project: providing services to taxonomists for standard genome sequencing and annotation.</title>
        <authorList>
            <consortium name="The Broad Institute Genomics Platform"/>
            <consortium name="The Broad Institute Genome Sequencing Center for Infectious Disease"/>
            <person name="Wu L."/>
            <person name="Ma J."/>
        </authorList>
    </citation>
    <scope>NUCLEOTIDE SEQUENCE [LARGE SCALE GENOMIC DNA]</scope>
    <source>
        <strain evidence="4">CGMCC 4.7093</strain>
    </source>
</reference>
<keyword evidence="4" id="KW-1185">Reference proteome</keyword>
<evidence type="ECO:0000259" key="2">
    <source>
        <dbReference type="Pfam" id="PF00582"/>
    </source>
</evidence>
<dbReference type="CDD" id="cd00293">
    <property type="entry name" value="USP-like"/>
    <property type="match status" value="1"/>
</dbReference>
<protein>
    <submittedName>
        <fullName evidence="3">Universal stress protein</fullName>
    </submittedName>
</protein>
<dbReference type="PRINTS" id="PR01438">
    <property type="entry name" value="UNVRSLSTRESS"/>
</dbReference>
<dbReference type="PANTHER" id="PTHR46268:SF6">
    <property type="entry name" value="UNIVERSAL STRESS PROTEIN UP12"/>
    <property type="match status" value="1"/>
</dbReference>
<dbReference type="Proteomes" id="UP001595947">
    <property type="component" value="Unassembled WGS sequence"/>
</dbReference>
<name>A0ABV9YNP4_9PSEU</name>
<evidence type="ECO:0000313" key="3">
    <source>
        <dbReference type="EMBL" id="MFC5064545.1"/>
    </source>
</evidence>
<evidence type="ECO:0000313" key="4">
    <source>
        <dbReference type="Proteomes" id="UP001595947"/>
    </source>
</evidence>
<sequence length="162" mass="16886">MAEDDLLAAATGAIVVGIDDSAGARAALTYGIEEAHRRQAPVLAVTIHHSQAAWAPRVATVLDERAVGEVRGAAQQFVDEVVAEQRERGVVAPAVRVGIRTGSPSDVLCRLSARSLLPVIGDRGRGALTSRLIGSVVLGVVVNARCPVLVVHPGDLPREPRG</sequence>
<comment type="caution">
    <text evidence="3">The sequence shown here is derived from an EMBL/GenBank/DDBJ whole genome shotgun (WGS) entry which is preliminary data.</text>
</comment>
<feature type="domain" description="UspA" evidence="2">
    <location>
        <begin position="14"/>
        <end position="152"/>
    </location>
</feature>
<evidence type="ECO:0000256" key="1">
    <source>
        <dbReference type="ARBA" id="ARBA00008791"/>
    </source>
</evidence>
<dbReference type="InterPro" id="IPR014729">
    <property type="entry name" value="Rossmann-like_a/b/a_fold"/>
</dbReference>